<evidence type="ECO:0000259" key="5">
    <source>
        <dbReference type="Pfam" id="PF08161"/>
    </source>
</evidence>
<organism evidence="7 8">
    <name type="scientific">Patiria miniata</name>
    <name type="common">Bat star</name>
    <name type="synonym">Asterina miniata</name>
    <dbReference type="NCBI Taxonomy" id="46514"/>
    <lineage>
        <taxon>Eukaryota</taxon>
        <taxon>Metazoa</taxon>
        <taxon>Echinodermata</taxon>
        <taxon>Eleutherozoa</taxon>
        <taxon>Asterozoa</taxon>
        <taxon>Asteroidea</taxon>
        <taxon>Valvatacea</taxon>
        <taxon>Valvatida</taxon>
        <taxon>Asterinidae</taxon>
        <taxon>Patiria</taxon>
    </lineage>
</organism>
<dbReference type="CTD" id="23223"/>
<dbReference type="Proteomes" id="UP000887568">
    <property type="component" value="Unplaced"/>
</dbReference>
<feature type="domain" description="RRP12 HEAT" evidence="5">
    <location>
        <begin position="429"/>
        <end position="700"/>
    </location>
</feature>
<reference evidence="7" key="1">
    <citation type="submission" date="2022-11" db="UniProtKB">
        <authorList>
            <consortium name="EnsemblMetazoa"/>
        </authorList>
    </citation>
    <scope>IDENTIFICATION</scope>
</reference>
<dbReference type="SUPFAM" id="SSF48371">
    <property type="entry name" value="ARM repeat"/>
    <property type="match status" value="1"/>
</dbReference>
<keyword evidence="3" id="KW-0539">Nucleus</keyword>
<evidence type="ECO:0000259" key="6">
    <source>
        <dbReference type="Pfam" id="PF25772"/>
    </source>
</evidence>
<protein>
    <recommendedName>
        <fullName evidence="9">RRP12-like protein</fullName>
    </recommendedName>
</protein>
<feature type="compositionally biased region" description="Basic residues" evidence="4">
    <location>
        <begin position="1311"/>
        <end position="1328"/>
    </location>
</feature>
<feature type="compositionally biased region" description="Acidic residues" evidence="4">
    <location>
        <begin position="1200"/>
        <end position="1215"/>
    </location>
</feature>
<evidence type="ECO:0000313" key="8">
    <source>
        <dbReference type="Proteomes" id="UP000887568"/>
    </source>
</evidence>
<proteinExistence type="inferred from homology"/>
<feature type="compositionally biased region" description="Acidic residues" evidence="4">
    <location>
        <begin position="1052"/>
        <end position="1063"/>
    </location>
</feature>
<dbReference type="InterPro" id="IPR011989">
    <property type="entry name" value="ARM-like"/>
</dbReference>
<keyword evidence="8" id="KW-1185">Reference proteome</keyword>
<evidence type="ECO:0008006" key="9">
    <source>
        <dbReference type="Google" id="ProtNLM"/>
    </source>
</evidence>
<feature type="region of interest" description="Disordered" evidence="4">
    <location>
        <begin position="1266"/>
        <end position="1285"/>
    </location>
</feature>
<sequence length="1328" mass="147865">MTKGPGRLKSGAPKKTKRWKKGQSCVSNPTVTTHRQAATADRFLPGHAHRRPGPSAGRREGGMQLTEKALAHHNEDSGDFGISDDAESAGGETYKTFLSGVSDCSNPAFDKVKRYWESNAASHKEVCAVLAAVTEVIREQGGKETETEYFGALMTALDNVDNEESLSAILFLLSLVIKRVPTSVLRVKFSAISKSFLDILASHANQSGTTSLRSCLVCLSTTLRQQDYSMWSEPSTLQVYHGILSYTIHQKPKIRKAAQHAVGAILKGSSFMIVQDSPPCHPAAGPTAKFCIQQVESSGGAGEVATTMHVLGLLKDIMSCLSQNSLKSACETILRLMTLSNVLMTSVCMQALHGMFTAKPKASNLPADLNAQLINALYDYQPGENDVQPTQAWLAVMEAAHTNLARLSQKLCISHLPRLFSAAMACFVSQKTEITASASQVMKTLLYECVKPASDWLSNELPGNSSTPIHKMFHTIEGGLSYKYHSSWGLVLQVTRAFFEVIGKEGRNFMKKCLQSMCDLRSTHHFPYVQELDRAVGMAVRTMGPRFVLGAVPLQITGDEDNYDFPRSWLLPVIRDNVCNTELQFFTKYFLPLAAKLKTKALEYSQQGRKVESKTYDILQSQIWSLLPGFCKDPVDVCPGFKGIARILGSAISDRTDLRYDVCLAIRHLITRNMDNEENRAELARFAKNFLPVFFNLYTSGNAREDPSLATILETAKVYLKIADPKLVIGLFDKLAIKLVGEATDQHPLMDLTIALTPHLDMDHMTKLFDIVSQLLKSTDHTVQKKAYRVLENLCDGSTEAGRQFVASHLQQLQETLVTSLSSSGPSSKGPRLRCLIHVIRALPSKNEDFLETIIPEVILCTKEVNSKTRLVAFDLLVDLGHAMVRWSDGEETKEVCVRQYIEMLTAGLAGSPHMVSATVQALTRIVFEFRDVVQGAFLGQLVEGVCALLQSKAREVLSPTLGFVKVLVTILEDVTLAQYVEQLLMNIGRMGNTNRRNLRVPIRSIYTRFIRKFGYEMIYKLVPEDHKKMVHNIQKRQERTKRHKAMKEREASDEDEDGEDETPALVPSKPKPETIDELLQDSESETDDEEDEKAKGKGQKVKGRKTKKQLASKQGAAWLKEGQQEDTPLDFLDPSVSKRVLATKPEEISTKPYTGVKHSFKTMPDGRLIITEPENEESEEKEGKQIGKKKKKKGGQKEDGEEMMDDLEELMDEELAARKTGRKRKIEDFSVSDDEDETPNKYQAGGSGIHRPVAVAKRTLKEPGTEYKAKKAKGDIKKKNKHDPYAYVPLSRQQLNRRMKAQSAGLWKKLAPKGKRGAKQSQKGHKK</sequence>
<feature type="region of interest" description="Disordered" evidence="4">
    <location>
        <begin position="1"/>
        <end position="61"/>
    </location>
</feature>
<feature type="compositionally biased region" description="Basic residues" evidence="4">
    <location>
        <begin position="1097"/>
        <end position="1111"/>
    </location>
</feature>
<evidence type="ECO:0000313" key="7">
    <source>
        <dbReference type="EnsemblMetazoa" id="XP_038070845.1"/>
    </source>
</evidence>
<feature type="compositionally biased region" description="Basic and acidic residues" evidence="4">
    <location>
        <begin position="1266"/>
        <end position="1278"/>
    </location>
</feature>
<comment type="similarity">
    <text evidence="2">Belongs to the RRP12 family.</text>
</comment>
<feature type="domain" description="RRP12 N-terminal HEAT" evidence="6">
    <location>
        <begin position="113"/>
        <end position="357"/>
    </location>
</feature>
<dbReference type="InterPro" id="IPR012978">
    <property type="entry name" value="HEAT_RRP12"/>
</dbReference>
<dbReference type="InterPro" id="IPR057860">
    <property type="entry name" value="HEAT_RRP12_N"/>
</dbReference>
<feature type="region of interest" description="Disordered" evidence="4">
    <location>
        <begin position="1031"/>
        <end position="1252"/>
    </location>
</feature>
<dbReference type="GeneID" id="119739829"/>
<feature type="compositionally biased region" description="Basic residues" evidence="4">
    <location>
        <begin position="1031"/>
        <end position="1047"/>
    </location>
</feature>
<feature type="region of interest" description="Disordered" evidence="4">
    <location>
        <begin position="1299"/>
        <end position="1328"/>
    </location>
</feature>
<dbReference type="Pfam" id="PF08161">
    <property type="entry name" value="RRP12_HEAT"/>
    <property type="match status" value="1"/>
</dbReference>
<dbReference type="InterPro" id="IPR052087">
    <property type="entry name" value="RRP12"/>
</dbReference>
<dbReference type="PANTHER" id="PTHR48287:SF1">
    <property type="entry name" value="ARM REPEAT SUPERFAMILY PROTEIN"/>
    <property type="match status" value="1"/>
</dbReference>
<dbReference type="RefSeq" id="XP_038070845.1">
    <property type="nucleotide sequence ID" value="XM_038214917.1"/>
</dbReference>
<name>A0A914B3F6_PATMI</name>
<evidence type="ECO:0000256" key="4">
    <source>
        <dbReference type="SAM" id="MobiDB-lite"/>
    </source>
</evidence>
<accession>A0A914B3F6</accession>
<dbReference type="EnsemblMetazoa" id="XM_038214917.1">
    <property type="protein sequence ID" value="XP_038070845.1"/>
    <property type="gene ID" value="LOC119739829"/>
</dbReference>
<feature type="compositionally biased region" description="Basic residues" evidence="4">
    <location>
        <begin position="12"/>
        <end position="21"/>
    </location>
</feature>
<dbReference type="InterPro" id="IPR016024">
    <property type="entry name" value="ARM-type_fold"/>
</dbReference>
<evidence type="ECO:0000256" key="1">
    <source>
        <dbReference type="ARBA" id="ARBA00004123"/>
    </source>
</evidence>
<dbReference type="OrthoDB" id="2192888at2759"/>
<comment type="subcellular location">
    <subcellularLocation>
        <location evidence="1">Nucleus</location>
    </subcellularLocation>
</comment>
<dbReference type="OMA" id="PDQMKHR"/>
<feature type="compositionally biased region" description="Acidic residues" evidence="4">
    <location>
        <begin position="1076"/>
        <end position="1092"/>
    </location>
</feature>
<feature type="compositionally biased region" description="Polar residues" evidence="4">
    <location>
        <begin position="24"/>
        <end position="36"/>
    </location>
</feature>
<dbReference type="Pfam" id="PF25772">
    <property type="entry name" value="HEAT_RRP12_N"/>
    <property type="match status" value="1"/>
</dbReference>
<dbReference type="GO" id="GO:0005634">
    <property type="term" value="C:nucleus"/>
    <property type="evidence" value="ECO:0007669"/>
    <property type="project" value="UniProtKB-SubCell"/>
</dbReference>
<dbReference type="PANTHER" id="PTHR48287">
    <property type="entry name" value="ARM REPEAT SUPERFAMILY PROTEIN"/>
    <property type="match status" value="1"/>
</dbReference>
<dbReference type="Gene3D" id="1.25.10.10">
    <property type="entry name" value="Leucine-rich Repeat Variant"/>
    <property type="match status" value="2"/>
</dbReference>
<evidence type="ECO:0000256" key="2">
    <source>
        <dbReference type="ARBA" id="ARBA00007690"/>
    </source>
</evidence>
<evidence type="ECO:0000256" key="3">
    <source>
        <dbReference type="ARBA" id="ARBA00023242"/>
    </source>
</evidence>